<dbReference type="Proteomes" id="UP000441585">
    <property type="component" value="Unassembled WGS sequence"/>
</dbReference>
<comment type="caution">
    <text evidence="2">The sequence shown here is derived from an EMBL/GenBank/DDBJ whole genome shotgun (WGS) entry which is preliminary data.</text>
</comment>
<proteinExistence type="predicted"/>
<feature type="domain" description="DUF6843" evidence="1">
    <location>
        <begin position="23"/>
        <end position="110"/>
    </location>
</feature>
<dbReference type="EMBL" id="WKKF01000001">
    <property type="protein sequence ID" value="MRX53341.1"/>
    <property type="molecule type" value="Genomic_DNA"/>
</dbReference>
<dbReference type="RefSeq" id="WP_070876751.1">
    <property type="nucleotide sequence ID" value="NZ_CAJFZX010000008.1"/>
</dbReference>
<keyword evidence="3" id="KW-1185">Reference proteome</keyword>
<name>A0A6I2MA74_9BACI</name>
<gene>
    <name evidence="2" type="ORF">GJU41_05110</name>
</gene>
<evidence type="ECO:0000259" key="1">
    <source>
        <dbReference type="Pfam" id="PF20862"/>
    </source>
</evidence>
<accession>A0A6I2MA74</accession>
<dbReference type="PROSITE" id="PS51257">
    <property type="entry name" value="PROKAR_LIPOPROTEIN"/>
    <property type="match status" value="1"/>
</dbReference>
<reference evidence="2 3" key="1">
    <citation type="submission" date="2019-11" db="EMBL/GenBank/DDBJ databases">
        <title>Bacillus idriensis genome.</title>
        <authorList>
            <person name="Konopka E.N."/>
            <person name="Newman J.D."/>
        </authorList>
    </citation>
    <scope>NUCLEOTIDE SEQUENCE [LARGE SCALE GENOMIC DNA]</scope>
    <source>
        <strain evidence="2 3">DSM 19097</strain>
    </source>
</reference>
<dbReference type="AlphaFoldDB" id="A0A6I2MA74"/>
<sequence>MKRFVIVLTAAFFLAGCPKQQDQSQRTFLIPEGYTGWVTVHNDPSAEEKKEYKVNKDGETSVNEKNIHDGWAATNYFYVDENGERKELSPGKMIHGASSGDKTGKDGEAYFFVGDKKKFETTEYVPEDK</sequence>
<dbReference type="Pfam" id="PF20862">
    <property type="entry name" value="DUF6843"/>
    <property type="match status" value="1"/>
</dbReference>
<protein>
    <recommendedName>
        <fullName evidence="1">DUF6843 domain-containing protein</fullName>
    </recommendedName>
</protein>
<evidence type="ECO:0000313" key="2">
    <source>
        <dbReference type="EMBL" id="MRX53341.1"/>
    </source>
</evidence>
<organism evidence="2 3">
    <name type="scientific">Metabacillus idriensis</name>
    <dbReference type="NCBI Taxonomy" id="324768"/>
    <lineage>
        <taxon>Bacteria</taxon>
        <taxon>Bacillati</taxon>
        <taxon>Bacillota</taxon>
        <taxon>Bacilli</taxon>
        <taxon>Bacillales</taxon>
        <taxon>Bacillaceae</taxon>
        <taxon>Metabacillus</taxon>
    </lineage>
</organism>
<evidence type="ECO:0000313" key="3">
    <source>
        <dbReference type="Proteomes" id="UP000441585"/>
    </source>
</evidence>
<dbReference type="InterPro" id="IPR049293">
    <property type="entry name" value="DUF6843"/>
</dbReference>